<reference evidence="2" key="1">
    <citation type="submission" date="2016-06" db="EMBL/GenBank/DDBJ databases">
        <title>Parallel loss of symbiosis genes in relatives of nitrogen-fixing non-legume Parasponia.</title>
        <authorList>
            <person name="Van Velzen R."/>
            <person name="Holmer R."/>
            <person name="Bu F."/>
            <person name="Rutten L."/>
            <person name="Van Zeijl A."/>
            <person name="Liu W."/>
            <person name="Santuari L."/>
            <person name="Cao Q."/>
            <person name="Sharma T."/>
            <person name="Shen D."/>
            <person name="Roswanjaya Y."/>
            <person name="Wardhani T."/>
            <person name="Kalhor M.S."/>
            <person name="Jansen J."/>
            <person name="Van den Hoogen J."/>
            <person name="Gungor B."/>
            <person name="Hartog M."/>
            <person name="Hontelez J."/>
            <person name="Verver J."/>
            <person name="Yang W.-C."/>
            <person name="Schijlen E."/>
            <person name="Repin R."/>
            <person name="Schilthuizen M."/>
            <person name="Schranz E."/>
            <person name="Heidstra R."/>
            <person name="Miyata K."/>
            <person name="Fedorova E."/>
            <person name="Kohlen W."/>
            <person name="Bisseling T."/>
            <person name="Smit S."/>
            <person name="Geurts R."/>
        </authorList>
    </citation>
    <scope>NUCLEOTIDE SEQUENCE [LARGE SCALE GENOMIC DNA]</scope>
    <source>
        <strain evidence="2">cv. WU1-14</strain>
    </source>
</reference>
<protein>
    <submittedName>
        <fullName evidence="1">Uncharacterized protein</fullName>
    </submittedName>
</protein>
<evidence type="ECO:0000313" key="2">
    <source>
        <dbReference type="Proteomes" id="UP000237105"/>
    </source>
</evidence>
<dbReference type="EMBL" id="JXTB01000263">
    <property type="protein sequence ID" value="PON49326.1"/>
    <property type="molecule type" value="Genomic_DNA"/>
</dbReference>
<evidence type="ECO:0000313" key="1">
    <source>
        <dbReference type="EMBL" id="PON49326.1"/>
    </source>
</evidence>
<dbReference type="PANTHER" id="PTHR33240">
    <property type="entry name" value="OS08G0508500 PROTEIN"/>
    <property type="match status" value="1"/>
</dbReference>
<sequence>MVSVGTFPRVSTVMTQFLVVDCPSAFNAVLGRSTLRELRAVTSIYHLTMKFPTQHGVGEHLFLSGVSYLVLIQFLPFQPLSPSSEENEQFRIKIFNTQTV</sequence>
<name>A0A2P5BKM9_PARAD</name>
<accession>A0A2P5BKM9</accession>
<comment type="caution">
    <text evidence="1">The sequence shown here is derived from an EMBL/GenBank/DDBJ whole genome shotgun (WGS) entry which is preliminary data.</text>
</comment>
<dbReference type="AlphaFoldDB" id="A0A2P5BKM9"/>
<proteinExistence type="predicted"/>
<dbReference type="PANTHER" id="PTHR33240:SF15">
    <property type="entry name" value="GAG-PRO-LIKE PROTEIN"/>
    <property type="match status" value="1"/>
</dbReference>
<organism evidence="1 2">
    <name type="scientific">Parasponia andersonii</name>
    <name type="common">Sponia andersonii</name>
    <dbReference type="NCBI Taxonomy" id="3476"/>
    <lineage>
        <taxon>Eukaryota</taxon>
        <taxon>Viridiplantae</taxon>
        <taxon>Streptophyta</taxon>
        <taxon>Embryophyta</taxon>
        <taxon>Tracheophyta</taxon>
        <taxon>Spermatophyta</taxon>
        <taxon>Magnoliopsida</taxon>
        <taxon>eudicotyledons</taxon>
        <taxon>Gunneridae</taxon>
        <taxon>Pentapetalae</taxon>
        <taxon>rosids</taxon>
        <taxon>fabids</taxon>
        <taxon>Rosales</taxon>
        <taxon>Cannabaceae</taxon>
        <taxon>Parasponia</taxon>
    </lineage>
</organism>
<dbReference type="Proteomes" id="UP000237105">
    <property type="component" value="Unassembled WGS sequence"/>
</dbReference>
<keyword evidence="2" id="KW-1185">Reference proteome</keyword>
<gene>
    <name evidence="1" type="ORF">PanWU01x14_230980</name>
</gene>
<dbReference type="OrthoDB" id="1746852at2759"/>